<sequence length="179" mass="19684">MDIPQCLKGIWSPARVITTPEDVIQRMECHWGYNNSGVGDHRLATVRSAFISFLRGTGYPKGEGEQLRVHGLYDPSKVAGDVGFRARLLWHALTGSPLLPLADNEKMTVRAGVMCALQCAIKVGTCARSLEFCWCATMQSWFVENGSVPDAGPRRDSFDDFFIVQLLCQVVATGGFSRA</sequence>
<keyword evidence="2" id="KW-1185">Reference proteome</keyword>
<organism evidence="1 2">
    <name type="scientific">Botryobasidium botryosum (strain FD-172 SS1)</name>
    <dbReference type="NCBI Taxonomy" id="930990"/>
    <lineage>
        <taxon>Eukaryota</taxon>
        <taxon>Fungi</taxon>
        <taxon>Dikarya</taxon>
        <taxon>Basidiomycota</taxon>
        <taxon>Agaricomycotina</taxon>
        <taxon>Agaricomycetes</taxon>
        <taxon>Cantharellales</taxon>
        <taxon>Botryobasidiaceae</taxon>
        <taxon>Botryobasidium</taxon>
    </lineage>
</organism>
<proteinExistence type="predicted"/>
<dbReference type="InParanoid" id="A0A067LUH6"/>
<reference evidence="2" key="1">
    <citation type="journal article" date="2014" name="Proc. Natl. Acad. Sci. U.S.A.">
        <title>Extensive sampling of basidiomycete genomes demonstrates inadequacy of the white-rot/brown-rot paradigm for wood decay fungi.</title>
        <authorList>
            <person name="Riley R."/>
            <person name="Salamov A.A."/>
            <person name="Brown D.W."/>
            <person name="Nagy L.G."/>
            <person name="Floudas D."/>
            <person name="Held B.W."/>
            <person name="Levasseur A."/>
            <person name="Lombard V."/>
            <person name="Morin E."/>
            <person name="Otillar R."/>
            <person name="Lindquist E.A."/>
            <person name="Sun H."/>
            <person name="LaButti K.M."/>
            <person name="Schmutz J."/>
            <person name="Jabbour D."/>
            <person name="Luo H."/>
            <person name="Baker S.E."/>
            <person name="Pisabarro A.G."/>
            <person name="Walton J.D."/>
            <person name="Blanchette R.A."/>
            <person name="Henrissat B."/>
            <person name="Martin F."/>
            <person name="Cullen D."/>
            <person name="Hibbett D.S."/>
            <person name="Grigoriev I.V."/>
        </authorList>
    </citation>
    <scope>NUCLEOTIDE SEQUENCE [LARGE SCALE GENOMIC DNA]</scope>
    <source>
        <strain evidence="2">FD-172 SS1</strain>
    </source>
</reference>
<name>A0A067LUH6_BOTB1</name>
<dbReference type="AlphaFoldDB" id="A0A067LUH6"/>
<dbReference type="HOGENOM" id="CLU_1503208_0_0_1"/>
<dbReference type="EMBL" id="KL198177">
    <property type="protein sequence ID" value="KDQ05875.1"/>
    <property type="molecule type" value="Genomic_DNA"/>
</dbReference>
<dbReference type="Proteomes" id="UP000027195">
    <property type="component" value="Unassembled WGS sequence"/>
</dbReference>
<gene>
    <name evidence="1" type="ORF">BOTBODRAFT_288201</name>
</gene>
<accession>A0A067LUH6</accession>
<evidence type="ECO:0000313" key="2">
    <source>
        <dbReference type="Proteomes" id="UP000027195"/>
    </source>
</evidence>
<evidence type="ECO:0000313" key="1">
    <source>
        <dbReference type="EMBL" id="KDQ05875.1"/>
    </source>
</evidence>
<protein>
    <submittedName>
        <fullName evidence="1">Uncharacterized protein</fullName>
    </submittedName>
</protein>